<dbReference type="GO" id="GO:0046872">
    <property type="term" value="F:metal ion binding"/>
    <property type="evidence" value="ECO:0007669"/>
    <property type="project" value="InterPro"/>
</dbReference>
<dbReference type="Proteomes" id="UP000094271">
    <property type="component" value="Unassembled WGS sequence"/>
</dbReference>
<dbReference type="PANTHER" id="PTHR11358">
    <property type="entry name" value="ARGINASE/AGMATINASE"/>
    <property type="match status" value="1"/>
</dbReference>
<protein>
    <submittedName>
        <fullName evidence="1">Arginase family protein</fullName>
    </submittedName>
</protein>
<name>A0A1E2ZZP8_9FIRM</name>
<gene>
    <name evidence="2" type="ORF">BEI59_27125</name>
    <name evidence="1" type="ORF">BEI61_05961</name>
    <name evidence="3" type="ORF">BEI63_03015</name>
</gene>
<evidence type="ECO:0000313" key="1">
    <source>
        <dbReference type="EMBL" id="ODM01962.1"/>
    </source>
</evidence>
<dbReference type="Proteomes" id="UP000094067">
    <property type="component" value="Unassembled WGS sequence"/>
</dbReference>
<dbReference type="Pfam" id="PF00491">
    <property type="entry name" value="Arginase"/>
    <property type="match status" value="1"/>
</dbReference>
<evidence type="ECO:0000313" key="3">
    <source>
        <dbReference type="EMBL" id="ODR61127.1"/>
    </source>
</evidence>
<reference evidence="3 6" key="2">
    <citation type="submission" date="2016-08" db="EMBL/GenBank/DDBJ databases">
        <title>Characterization of Isolates of Eisenbergiella tayi Derived from Blood Cultures, Using Whole Genome Sequencing.</title>
        <authorList>
            <person name="Bernier A.-M."/>
            <person name="Burdz T."/>
            <person name="Wiebe D."/>
            <person name="Bernard K."/>
        </authorList>
    </citation>
    <scope>NUCLEOTIDE SEQUENCE [LARGE SCALE GENOMIC DNA]</scope>
    <source>
        <strain evidence="3 6">NML120146</strain>
    </source>
</reference>
<dbReference type="GO" id="GO:0008783">
    <property type="term" value="F:agmatinase activity"/>
    <property type="evidence" value="ECO:0007669"/>
    <property type="project" value="TreeGrafter"/>
</dbReference>
<dbReference type="EMBL" id="MCGH01000005">
    <property type="protein sequence ID" value="ODM01962.1"/>
    <property type="molecule type" value="Genomic_DNA"/>
</dbReference>
<accession>A0A1E2ZZP8</accession>
<proteinExistence type="predicted"/>
<dbReference type="RefSeq" id="WP_069155322.1">
    <property type="nucleotide sequence ID" value="NZ_DAWDRA010000230.1"/>
</dbReference>
<keyword evidence="6" id="KW-1185">Reference proteome</keyword>
<dbReference type="EMBL" id="MEHD01000008">
    <property type="protein sequence ID" value="ODR61127.1"/>
    <property type="molecule type" value="Genomic_DNA"/>
</dbReference>
<comment type="caution">
    <text evidence="1">The sequence shown here is derived from an EMBL/GenBank/DDBJ whole genome shotgun (WGS) entry which is preliminary data.</text>
</comment>
<dbReference type="PANTHER" id="PTHR11358:SF41">
    <property type="entry name" value="ARGINASE"/>
    <property type="match status" value="1"/>
</dbReference>
<evidence type="ECO:0000313" key="2">
    <source>
        <dbReference type="EMBL" id="ODR45450.1"/>
    </source>
</evidence>
<sequence>MRNREKKWQQAAAPVVMMNFTHVYEQEYFYRKEPHLWMDFTGLKGVNGYCDEEAGREIRERIEDLSPMGVHFIDSGNFHYISKFWTDKIREDFVLVLFDHHTDMQPSRFGELLSCGSWVKDALDTNSFLRKVVMIGMDKHALEAIGEDYRDRLLCFTTDFLGMTKDWQAFAGEHVKLPIYISIDKDVLRPQEEITDWDQGNMSIAMLEAILRLLIRCHTIIGIDICGECPDILGKGLEAVKRNDSVNQKLMEFLKSQVL</sequence>
<dbReference type="PATRIC" id="fig|1432052.4.peg.6598"/>
<evidence type="ECO:0000313" key="4">
    <source>
        <dbReference type="Proteomes" id="UP000094067"/>
    </source>
</evidence>
<dbReference type="OrthoDB" id="9805406at2"/>
<reference evidence="1 4" key="1">
    <citation type="submission" date="2016-07" db="EMBL/GenBank/DDBJ databases">
        <title>Characterization of isolates of Eisenbergiella tayi derived from blood cultures, using whole genome sequencing.</title>
        <authorList>
            <person name="Burdz T."/>
            <person name="Wiebe D."/>
            <person name="Huynh C."/>
            <person name="Bernard K."/>
        </authorList>
    </citation>
    <scope>NUCLEOTIDE SEQUENCE [LARGE SCALE GENOMIC DNA]</scope>
    <source>
        <strain evidence="1 4">NML 110608</strain>
    </source>
</reference>
<dbReference type="Gene3D" id="3.40.800.10">
    <property type="entry name" value="Ureohydrolase domain"/>
    <property type="match status" value="1"/>
</dbReference>
<dbReference type="AlphaFoldDB" id="A0A1E2ZZP8"/>
<dbReference type="GO" id="GO:0033389">
    <property type="term" value="P:putrescine biosynthetic process from arginine, via agmatine"/>
    <property type="evidence" value="ECO:0007669"/>
    <property type="project" value="TreeGrafter"/>
</dbReference>
<dbReference type="EMBL" id="MEHA01000027">
    <property type="protein sequence ID" value="ODR45450.1"/>
    <property type="molecule type" value="Genomic_DNA"/>
</dbReference>
<dbReference type="InterPro" id="IPR006035">
    <property type="entry name" value="Ureohydrolase"/>
</dbReference>
<evidence type="ECO:0000313" key="6">
    <source>
        <dbReference type="Proteomes" id="UP000094869"/>
    </source>
</evidence>
<organism evidence="1 4">
    <name type="scientific">Eisenbergiella tayi</name>
    <dbReference type="NCBI Taxonomy" id="1432052"/>
    <lineage>
        <taxon>Bacteria</taxon>
        <taxon>Bacillati</taxon>
        <taxon>Bacillota</taxon>
        <taxon>Clostridia</taxon>
        <taxon>Lachnospirales</taxon>
        <taxon>Lachnospiraceae</taxon>
        <taxon>Eisenbergiella</taxon>
    </lineage>
</organism>
<dbReference type="SUPFAM" id="SSF52768">
    <property type="entry name" value="Arginase/deacetylase"/>
    <property type="match status" value="1"/>
</dbReference>
<reference evidence="2 5" key="3">
    <citation type="submission" date="2016-08" db="EMBL/GenBank/DDBJ databases">
        <authorList>
            <person name="Seilhamer J.J."/>
        </authorList>
    </citation>
    <scope>NUCLEOTIDE SEQUENCE [LARGE SCALE GENOMIC DNA]</scope>
    <source>
        <strain evidence="2 5">NML150140-1</strain>
    </source>
</reference>
<dbReference type="Proteomes" id="UP000094869">
    <property type="component" value="Unassembled WGS sequence"/>
</dbReference>
<dbReference type="InterPro" id="IPR023696">
    <property type="entry name" value="Ureohydrolase_dom_sf"/>
</dbReference>
<evidence type="ECO:0000313" key="5">
    <source>
        <dbReference type="Proteomes" id="UP000094271"/>
    </source>
</evidence>